<keyword evidence="6 9" id="KW-1133">Transmembrane helix</keyword>
<keyword evidence="2" id="KW-0813">Transport</keyword>
<dbReference type="InterPro" id="IPR001851">
    <property type="entry name" value="ABC_transp_permease"/>
</dbReference>
<keyword evidence="10" id="KW-0614">Plasmid</keyword>
<evidence type="ECO:0000313" key="11">
    <source>
        <dbReference type="Proteomes" id="UP001055460"/>
    </source>
</evidence>
<sequence>MNAIPFEEQVYWTLIDIVNALLTGTLIGGYYAIIAMGLALSFGVMKLVNLAHGEFLIVGGYLSSAILKVINVPPFLVVIVVVPIMFCIGYALQRILLNHVSAQAMERRGMSASFGLMAPIIVTFGLGIVVSYVLLNIFASDAASIPNSLAFSAIQIGQDLSISLLRFIFFFAAIAVLIVLQLFMRRSAIGRAVRAAADNPTFAALMGIKTNHIFAIALGISFAISGVGGFMIGMVRTFQPFDGPQFILIAFGVVIIGGMNSLAGTLFGGILLGIVQVLAGTYFGPSAQLVGGYILVLAVLAFFREGLFSR</sequence>
<reference evidence="10" key="1">
    <citation type="submission" date="2022-06" db="EMBL/GenBank/DDBJ databases">
        <title>Physiological and biochemical characterization and genomic elucidation of a strain of the genus Ensifer adhaerens M8 that combines arsenic oxidation and chromium reduction.</title>
        <authorList>
            <person name="Li X."/>
            <person name="Yu c."/>
        </authorList>
    </citation>
    <scope>NUCLEOTIDE SEQUENCE</scope>
    <source>
        <strain evidence="10">M8</strain>
        <plasmid evidence="10">pC</plasmid>
    </source>
</reference>
<evidence type="ECO:0000256" key="6">
    <source>
        <dbReference type="ARBA" id="ARBA00022989"/>
    </source>
</evidence>
<keyword evidence="3" id="KW-1003">Cell membrane</keyword>
<proteinExistence type="inferred from homology"/>
<dbReference type="GO" id="GO:0005886">
    <property type="term" value="C:plasma membrane"/>
    <property type="evidence" value="ECO:0007669"/>
    <property type="project" value="UniProtKB-SubCell"/>
</dbReference>
<dbReference type="GO" id="GO:0022857">
    <property type="term" value="F:transmembrane transporter activity"/>
    <property type="evidence" value="ECO:0007669"/>
    <property type="project" value="InterPro"/>
</dbReference>
<dbReference type="InterPro" id="IPR052157">
    <property type="entry name" value="BCAA_transport_permease"/>
</dbReference>
<feature type="transmembrane region" description="Helical" evidence="9">
    <location>
        <begin position="213"/>
        <end position="234"/>
    </location>
</feature>
<comment type="similarity">
    <text evidence="8">Belongs to the binding-protein-dependent transport system permease family. LivHM subfamily.</text>
</comment>
<evidence type="ECO:0000256" key="2">
    <source>
        <dbReference type="ARBA" id="ARBA00022448"/>
    </source>
</evidence>
<dbReference type="PANTHER" id="PTHR11795">
    <property type="entry name" value="BRANCHED-CHAIN AMINO ACID TRANSPORT SYSTEM PERMEASE PROTEIN LIVH"/>
    <property type="match status" value="1"/>
</dbReference>
<protein>
    <submittedName>
        <fullName evidence="10">Branched-chain amino acid ABC transporter permease</fullName>
    </submittedName>
</protein>
<dbReference type="RefSeq" id="WP_252161565.1">
    <property type="nucleotide sequence ID" value="NZ_CP098810.1"/>
</dbReference>
<evidence type="ECO:0000256" key="9">
    <source>
        <dbReference type="SAM" id="Phobius"/>
    </source>
</evidence>
<keyword evidence="5" id="KW-0029">Amino-acid transport</keyword>
<evidence type="ECO:0000256" key="1">
    <source>
        <dbReference type="ARBA" id="ARBA00004651"/>
    </source>
</evidence>
<feature type="transmembrane region" description="Helical" evidence="9">
    <location>
        <begin position="20"/>
        <end position="40"/>
    </location>
</feature>
<name>A0A9Q8YHY2_ENSAD</name>
<dbReference type="Proteomes" id="UP001055460">
    <property type="component" value="Plasmid pC"/>
</dbReference>
<evidence type="ECO:0000256" key="7">
    <source>
        <dbReference type="ARBA" id="ARBA00023136"/>
    </source>
</evidence>
<geneLocation type="plasmid" evidence="10 11">
    <name>pC</name>
</geneLocation>
<accession>A0A9Q8YHY2</accession>
<feature type="transmembrane region" description="Helical" evidence="9">
    <location>
        <begin position="282"/>
        <end position="303"/>
    </location>
</feature>
<keyword evidence="7 9" id="KW-0472">Membrane</keyword>
<organism evidence="10 11">
    <name type="scientific">Ensifer adhaerens</name>
    <name type="common">Sinorhizobium morelense</name>
    <dbReference type="NCBI Taxonomy" id="106592"/>
    <lineage>
        <taxon>Bacteria</taxon>
        <taxon>Pseudomonadati</taxon>
        <taxon>Pseudomonadota</taxon>
        <taxon>Alphaproteobacteria</taxon>
        <taxon>Hyphomicrobiales</taxon>
        <taxon>Rhizobiaceae</taxon>
        <taxon>Sinorhizobium/Ensifer group</taxon>
        <taxon>Ensifer</taxon>
    </lineage>
</organism>
<dbReference type="PANTHER" id="PTHR11795:SF445">
    <property type="entry name" value="AMINO ACID ABC TRANSPORTER PERMEASE PROTEIN"/>
    <property type="match status" value="1"/>
</dbReference>
<evidence type="ECO:0000256" key="4">
    <source>
        <dbReference type="ARBA" id="ARBA00022692"/>
    </source>
</evidence>
<dbReference type="Pfam" id="PF02653">
    <property type="entry name" value="BPD_transp_2"/>
    <property type="match status" value="1"/>
</dbReference>
<evidence type="ECO:0000256" key="5">
    <source>
        <dbReference type="ARBA" id="ARBA00022970"/>
    </source>
</evidence>
<evidence type="ECO:0000256" key="3">
    <source>
        <dbReference type="ARBA" id="ARBA00022475"/>
    </source>
</evidence>
<dbReference type="GO" id="GO:0006865">
    <property type="term" value="P:amino acid transport"/>
    <property type="evidence" value="ECO:0007669"/>
    <property type="project" value="UniProtKB-KW"/>
</dbReference>
<feature type="transmembrane region" description="Helical" evidence="9">
    <location>
        <begin position="246"/>
        <end position="275"/>
    </location>
</feature>
<evidence type="ECO:0000256" key="8">
    <source>
        <dbReference type="ARBA" id="ARBA00037998"/>
    </source>
</evidence>
<dbReference type="AlphaFoldDB" id="A0A9Q8YHY2"/>
<evidence type="ECO:0000313" key="10">
    <source>
        <dbReference type="EMBL" id="USJ28497.1"/>
    </source>
</evidence>
<dbReference type="EMBL" id="CP098810">
    <property type="protein sequence ID" value="USJ28497.1"/>
    <property type="molecule type" value="Genomic_DNA"/>
</dbReference>
<comment type="subcellular location">
    <subcellularLocation>
        <location evidence="1">Cell membrane</location>
        <topology evidence="1">Multi-pass membrane protein</topology>
    </subcellularLocation>
</comment>
<dbReference type="CDD" id="cd06582">
    <property type="entry name" value="TM_PBP1_LivH_like"/>
    <property type="match status" value="1"/>
</dbReference>
<feature type="transmembrane region" description="Helical" evidence="9">
    <location>
        <begin position="113"/>
        <end position="139"/>
    </location>
</feature>
<gene>
    <name evidence="10" type="ORF">NE863_35110</name>
</gene>
<feature type="transmembrane region" description="Helical" evidence="9">
    <location>
        <begin position="164"/>
        <end position="184"/>
    </location>
</feature>
<feature type="transmembrane region" description="Helical" evidence="9">
    <location>
        <begin position="72"/>
        <end position="92"/>
    </location>
</feature>
<keyword evidence="4 9" id="KW-0812">Transmembrane</keyword>